<feature type="chain" id="PRO_5042069157" evidence="1">
    <location>
        <begin position="22"/>
        <end position="313"/>
    </location>
</feature>
<protein>
    <submittedName>
        <fullName evidence="2">Uncharacterized protein</fullName>
    </submittedName>
</protein>
<evidence type="ECO:0000313" key="2">
    <source>
        <dbReference type="EMBL" id="CAJ1934585.1"/>
    </source>
</evidence>
<sequence>MNVWGRLAVVCGLMLVSPVCGFTTALFRVRSSRNHRSIKASQQIVEINATLDDRSVEKLFAWVSRAFEGEPGYNNLMLAVACIWGNLPLDSVPNQMLEAAMLKLPDEETLVGDPFSIEEREYNSLGAMGAGQWMGQYRTRPHALLKLNSTFASVDDWVQSLPRGCKRTIKKALTHNFTVTTLPILGDEPAPHSKLAAFRCVVAHEVRLLSYDAEDFLSAISEGISRYIGTTRMTGEIREYRNMDGKVIAVAHEVRKGKTARGQWFYADDEAAKSYVWFHSVYELVRRSIEADGITAVDLGPSGSDAFRCSSKK</sequence>
<reference evidence="2" key="1">
    <citation type="submission" date="2023-08" db="EMBL/GenBank/DDBJ databases">
        <authorList>
            <person name="Audoor S."/>
            <person name="Bilcke G."/>
        </authorList>
    </citation>
    <scope>NUCLEOTIDE SEQUENCE</scope>
</reference>
<proteinExistence type="predicted"/>
<evidence type="ECO:0000256" key="1">
    <source>
        <dbReference type="SAM" id="SignalP"/>
    </source>
</evidence>
<comment type="caution">
    <text evidence="2">The sequence shown here is derived from an EMBL/GenBank/DDBJ whole genome shotgun (WGS) entry which is preliminary data.</text>
</comment>
<keyword evidence="3" id="KW-1185">Reference proteome</keyword>
<name>A0AAD2CH09_9STRA</name>
<evidence type="ECO:0000313" key="3">
    <source>
        <dbReference type="Proteomes" id="UP001295423"/>
    </source>
</evidence>
<accession>A0AAD2CH09</accession>
<keyword evidence="1" id="KW-0732">Signal</keyword>
<dbReference type="AlphaFoldDB" id="A0AAD2CH09"/>
<gene>
    <name evidence="2" type="ORF">CYCCA115_LOCUS3926</name>
</gene>
<dbReference type="EMBL" id="CAKOGP040000337">
    <property type="protein sequence ID" value="CAJ1934585.1"/>
    <property type="molecule type" value="Genomic_DNA"/>
</dbReference>
<feature type="signal peptide" evidence="1">
    <location>
        <begin position="1"/>
        <end position="21"/>
    </location>
</feature>
<dbReference type="SUPFAM" id="SSF55729">
    <property type="entry name" value="Acyl-CoA N-acyltransferases (Nat)"/>
    <property type="match status" value="1"/>
</dbReference>
<dbReference type="InterPro" id="IPR016181">
    <property type="entry name" value="Acyl_CoA_acyltransferase"/>
</dbReference>
<organism evidence="2 3">
    <name type="scientific">Cylindrotheca closterium</name>
    <dbReference type="NCBI Taxonomy" id="2856"/>
    <lineage>
        <taxon>Eukaryota</taxon>
        <taxon>Sar</taxon>
        <taxon>Stramenopiles</taxon>
        <taxon>Ochrophyta</taxon>
        <taxon>Bacillariophyta</taxon>
        <taxon>Bacillariophyceae</taxon>
        <taxon>Bacillariophycidae</taxon>
        <taxon>Bacillariales</taxon>
        <taxon>Bacillariaceae</taxon>
        <taxon>Cylindrotheca</taxon>
    </lineage>
</organism>
<dbReference type="Proteomes" id="UP001295423">
    <property type="component" value="Unassembled WGS sequence"/>
</dbReference>